<dbReference type="FunFam" id="3.30.70.270:FF:000001">
    <property type="entry name" value="Diguanylate cyclase domain protein"/>
    <property type="match status" value="1"/>
</dbReference>
<name>A0A7M1B8L7_9BACT</name>
<dbReference type="CDD" id="cd01949">
    <property type="entry name" value="GGDEF"/>
    <property type="match status" value="1"/>
</dbReference>
<dbReference type="Pfam" id="PF00989">
    <property type="entry name" value="PAS"/>
    <property type="match status" value="1"/>
</dbReference>
<dbReference type="InterPro" id="IPR035965">
    <property type="entry name" value="PAS-like_dom_sf"/>
</dbReference>
<sequence>MKNLKNSDVSIEDIPSDVFICRFIEGDFVVVDGNETALHSLKLHKKEIYGKNILDILPDIKETDFFSTLQEAYNSSQMIEFNIPCYFNGNLCRWHKGSVKKLFNGDLILYYKNIELEKELEMEELRYQLELFSEAPYVGICIFGEKFLYANQVLEAILGYSFEELKEIAPIDLLHLENKEEYTCNLEKRLKGERFTTAYYDAKLLRKDNKEIFVRLCIKTVQYRGKYVALASVIDVTKMIEQEQKTKRLAQALEQTDDLLLMTDVEGRIIYVNNRVVQKLGYAKEELMGQKVNIFKSGKHSRRFYKRLWNTILSGEKYSNMIINRTKKGKLIYLETTITPVFDKENKIESFVSTSKDVSYQMKTKKRLKNLATIDTLTKVLNRYAIDKEIDYSISLAQRHELSFSILMLDIDHFKTINDQFGHYIGDVVLKAMTKVVQKNIRKVDKFGRWGGEEFIIILHGTSQKKALKKAQEVREFIQNNIIDDIYKITASIGVTSFKEEDTKASLLARVDEALYKAKEQGRNKVVVY</sequence>
<feature type="domain" description="GGDEF" evidence="3">
    <location>
        <begin position="402"/>
        <end position="529"/>
    </location>
</feature>
<dbReference type="Proteomes" id="UP000593580">
    <property type="component" value="Chromosome"/>
</dbReference>
<dbReference type="GO" id="GO:0003824">
    <property type="term" value="F:catalytic activity"/>
    <property type="evidence" value="ECO:0007669"/>
    <property type="project" value="UniProtKB-ARBA"/>
</dbReference>
<keyword evidence="5" id="KW-1185">Reference proteome</keyword>
<evidence type="ECO:0000259" key="3">
    <source>
        <dbReference type="PROSITE" id="PS50887"/>
    </source>
</evidence>
<dbReference type="PROSITE" id="PS50887">
    <property type="entry name" value="GGDEF"/>
    <property type="match status" value="1"/>
</dbReference>
<dbReference type="PANTHER" id="PTHR46663">
    <property type="entry name" value="DIGUANYLATE CYCLASE DGCT-RELATED"/>
    <property type="match status" value="1"/>
</dbReference>
<evidence type="ECO:0000259" key="2">
    <source>
        <dbReference type="PROSITE" id="PS50113"/>
    </source>
</evidence>
<dbReference type="SMART" id="SM00267">
    <property type="entry name" value="GGDEF"/>
    <property type="match status" value="1"/>
</dbReference>
<dbReference type="RefSeq" id="WP_193111337.1">
    <property type="nucleotide sequence ID" value="NZ_CP041406.1"/>
</dbReference>
<dbReference type="Pfam" id="PF13426">
    <property type="entry name" value="PAS_9"/>
    <property type="match status" value="1"/>
</dbReference>
<dbReference type="SMART" id="SM00091">
    <property type="entry name" value="PAS"/>
    <property type="match status" value="2"/>
</dbReference>
<dbReference type="NCBIfam" id="TIGR00254">
    <property type="entry name" value="GGDEF"/>
    <property type="match status" value="1"/>
</dbReference>
<protein>
    <submittedName>
        <fullName evidence="4">Diguanylate cyclase</fullName>
    </submittedName>
</protein>
<dbReference type="InterPro" id="IPR013767">
    <property type="entry name" value="PAS_fold"/>
</dbReference>
<dbReference type="PROSITE" id="PS50113">
    <property type="entry name" value="PAC"/>
    <property type="match status" value="1"/>
</dbReference>
<dbReference type="SUPFAM" id="SSF55073">
    <property type="entry name" value="Nucleotide cyclase"/>
    <property type="match status" value="1"/>
</dbReference>
<feature type="domain" description="PAS" evidence="1">
    <location>
        <begin position="121"/>
        <end position="193"/>
    </location>
</feature>
<gene>
    <name evidence="4" type="ORF">FM071_01795</name>
</gene>
<dbReference type="GO" id="GO:0006355">
    <property type="term" value="P:regulation of DNA-templated transcription"/>
    <property type="evidence" value="ECO:0007669"/>
    <property type="project" value="InterPro"/>
</dbReference>
<dbReference type="InterPro" id="IPR000014">
    <property type="entry name" value="PAS"/>
</dbReference>
<organism evidence="4 5">
    <name type="scientific">Sulfurimonas paralvinellae</name>
    <dbReference type="NCBI Taxonomy" id="317658"/>
    <lineage>
        <taxon>Bacteria</taxon>
        <taxon>Pseudomonadati</taxon>
        <taxon>Campylobacterota</taxon>
        <taxon>Epsilonproteobacteria</taxon>
        <taxon>Campylobacterales</taxon>
        <taxon>Sulfurimonadaceae</taxon>
        <taxon>Sulfurimonas</taxon>
    </lineage>
</organism>
<dbReference type="SUPFAM" id="SSF55785">
    <property type="entry name" value="PYP-like sensor domain (PAS domain)"/>
    <property type="match status" value="3"/>
</dbReference>
<dbReference type="PROSITE" id="PS50112">
    <property type="entry name" value="PAS"/>
    <property type="match status" value="2"/>
</dbReference>
<dbReference type="InterPro" id="IPR052163">
    <property type="entry name" value="DGC-Regulatory_Protein"/>
</dbReference>
<dbReference type="InterPro" id="IPR000160">
    <property type="entry name" value="GGDEF_dom"/>
</dbReference>
<evidence type="ECO:0000313" key="5">
    <source>
        <dbReference type="Proteomes" id="UP000593580"/>
    </source>
</evidence>
<dbReference type="Gene3D" id="3.30.450.20">
    <property type="entry name" value="PAS domain"/>
    <property type="match status" value="3"/>
</dbReference>
<dbReference type="SMART" id="SM00086">
    <property type="entry name" value="PAC"/>
    <property type="match status" value="1"/>
</dbReference>
<dbReference type="Gene3D" id="3.30.70.270">
    <property type="match status" value="1"/>
</dbReference>
<dbReference type="InterPro" id="IPR001610">
    <property type="entry name" value="PAC"/>
</dbReference>
<evidence type="ECO:0000313" key="4">
    <source>
        <dbReference type="EMBL" id="QOP45092.1"/>
    </source>
</evidence>
<dbReference type="InterPro" id="IPR043128">
    <property type="entry name" value="Rev_trsase/Diguanyl_cyclase"/>
</dbReference>
<feature type="domain" description="PAC" evidence="2">
    <location>
        <begin position="316"/>
        <end position="370"/>
    </location>
</feature>
<dbReference type="KEGG" id="spal:FM071_01795"/>
<dbReference type="CDD" id="cd00130">
    <property type="entry name" value="PAS"/>
    <property type="match status" value="2"/>
</dbReference>
<feature type="domain" description="PAS" evidence="1">
    <location>
        <begin position="245"/>
        <end position="290"/>
    </location>
</feature>
<dbReference type="AlphaFoldDB" id="A0A7M1B8L7"/>
<dbReference type="NCBIfam" id="TIGR00229">
    <property type="entry name" value="sensory_box"/>
    <property type="match status" value="2"/>
</dbReference>
<accession>A0A7M1B8L7</accession>
<dbReference type="PANTHER" id="PTHR46663:SF2">
    <property type="entry name" value="GGDEF DOMAIN-CONTAINING PROTEIN"/>
    <property type="match status" value="1"/>
</dbReference>
<reference evidence="4 5" key="1">
    <citation type="submission" date="2019-07" db="EMBL/GenBank/DDBJ databases">
        <title>Sulfurimonas paralvinellae sp. nov., a novel mesophilic, hydrogen- and sulfur-oxidizing chemolithoautotroph within the Epsilonproteo- bacteria isolated from a deep-sea hydrothermal vent polychaete nest, reclassification of Thiomicrospira denitrificans as Sulfurimonas denitrificans comb. nov. and emended description of the genus Sulfurimonas.</title>
        <authorList>
            <person name="Wang S."/>
            <person name="Jiang L."/>
            <person name="Shao Z."/>
        </authorList>
    </citation>
    <scope>NUCLEOTIDE SEQUENCE [LARGE SCALE GENOMIC DNA]</scope>
    <source>
        <strain evidence="4 5">GO25</strain>
    </source>
</reference>
<dbReference type="Pfam" id="PF00990">
    <property type="entry name" value="GGDEF"/>
    <property type="match status" value="1"/>
</dbReference>
<proteinExistence type="predicted"/>
<dbReference type="InterPro" id="IPR000700">
    <property type="entry name" value="PAS-assoc_C"/>
</dbReference>
<evidence type="ECO:0000259" key="1">
    <source>
        <dbReference type="PROSITE" id="PS50112"/>
    </source>
</evidence>
<dbReference type="InterPro" id="IPR029787">
    <property type="entry name" value="Nucleotide_cyclase"/>
</dbReference>
<dbReference type="EMBL" id="CP041406">
    <property type="protein sequence ID" value="QOP45092.1"/>
    <property type="molecule type" value="Genomic_DNA"/>
</dbReference>